<keyword evidence="2" id="KW-1185">Reference proteome</keyword>
<evidence type="ECO:0000313" key="2">
    <source>
        <dbReference type="Proteomes" id="UP001595191"/>
    </source>
</evidence>
<dbReference type="Proteomes" id="UP001595191">
    <property type="component" value="Unassembled WGS sequence"/>
</dbReference>
<organism evidence="1 2">
    <name type="scientific">Meishania litoralis</name>
    <dbReference type="NCBI Taxonomy" id="3434685"/>
    <lineage>
        <taxon>Bacteria</taxon>
        <taxon>Pseudomonadati</taxon>
        <taxon>Bacteroidota</taxon>
        <taxon>Flavobacteriia</taxon>
        <taxon>Flavobacteriales</taxon>
        <taxon>Flavobacteriaceae</taxon>
        <taxon>Meishania</taxon>
    </lineage>
</organism>
<dbReference type="EMBL" id="JBHFPV010000002">
    <property type="protein sequence ID" value="MFH6604050.1"/>
    <property type="molecule type" value="Genomic_DNA"/>
</dbReference>
<protein>
    <submittedName>
        <fullName evidence="1">Outer membrane lipoprotein carrier protein LolA</fullName>
    </submittedName>
</protein>
<reference evidence="1" key="1">
    <citation type="submission" date="2024-09" db="EMBL/GenBank/DDBJ databases">
        <authorList>
            <person name="Liu J."/>
        </authorList>
    </citation>
    <scope>NUCLEOTIDE SEQUENCE</scope>
    <source>
        <strain evidence="1">NBU2967</strain>
    </source>
</reference>
<name>A0ACC7LKH7_9FLAO</name>
<comment type="caution">
    <text evidence="1">The sequence shown here is derived from an EMBL/GenBank/DDBJ whole genome shotgun (WGS) entry which is preliminary data.</text>
</comment>
<gene>
    <name evidence="1" type="ORF">ACEZ3G_11220</name>
</gene>
<proteinExistence type="predicted"/>
<sequence length="214" mass="24402">MKKIMLLLTVTMATNFVMAQNSDKAKALLDDVYNKVKSYDNIVVDFKYVLHNAEADINQETRGDVTMQGDKYLGNFFGAKQLYDGKKVYTVVPENEEVTIEDKSDDASAITPSKMLTFYREGHNYEWDILQNVQGRKIQYVKLTPIDSNSEVKSILLGIDAETKHIYKLIETGQNGTTTTITVNSFKTNQPLSNTLFTFDEGKYKDQGYYIIRN</sequence>
<accession>A0ACC7LKH7</accession>
<keyword evidence="1" id="KW-0449">Lipoprotein</keyword>
<evidence type="ECO:0000313" key="1">
    <source>
        <dbReference type="EMBL" id="MFH6604050.1"/>
    </source>
</evidence>